<proteinExistence type="predicted"/>
<evidence type="ECO:0000313" key="17">
    <source>
        <dbReference type="RefSeq" id="XP_041417732.1"/>
    </source>
</evidence>
<keyword evidence="3" id="KW-0268">Exocytosis</keyword>
<dbReference type="InterPro" id="IPR011993">
    <property type="entry name" value="PH-like_dom_sf"/>
</dbReference>
<evidence type="ECO:0000256" key="9">
    <source>
        <dbReference type="ARBA" id="ARBA00023136"/>
    </source>
</evidence>
<dbReference type="Pfam" id="PF00169">
    <property type="entry name" value="PH"/>
    <property type="match status" value="1"/>
</dbReference>
<dbReference type="InterPro" id="IPR000008">
    <property type="entry name" value="C2_dom"/>
</dbReference>
<keyword evidence="2" id="KW-0813">Transport</keyword>
<sequence length="1351" mass="154415">MLDPSSSEEEAEEVVEEPEIKESQAPTTGTRLSPSRTSESSGGLQPSSRSSSSVRPSSPSPSVVSEKEKEELEKLQKEEEERKRKLQLYVFVMRCIAYPFNAKQPTDMARRQQKISKQQLQMVKDRFQAFFNGETQIVADEAFMNAVQSYYEVFLKSDRVARMVQSGGCSANDSREVFKKHIEKRVRSLPEIDGLSKETVLSSWMAKFDAIYRGEEDPRKQQARMTASAASELILSKEQLYEMFQQILGIKKFEHQLLYNACQLDNPDEQAAQIRRELDGRLQMADQIARERKFTKFVSKEMENMCIEELKSSVNLLMANLESMPVSKGGSEFKLQKLKRSHNTSIIDMGEENENQLSKSDVVLSFSLEIVIMEVQGLKSLAPNRIVYCTMEVEGGEKLQTDQAEASKPMWGTQGDFSTTHALPAVKVKLFTESTGVLALEDKELGRVVLHPTPNSPKQSEWHKMTVSKNCPDHDLKIKLAVRMDKPQNMKHCGYLWVIGKNVWKRWKKRFFVLVQVSQYTFAVCSFREKKAEPQELLQLDGYTVDYTDPQPGLEGGRSFFNAVKEGDTVIFASDDEQDRILWVQAMYRATGQSHKPVPPTQVQKLNAKGGNVPQLDAPISQFSGLKDADRAQKHGMDEFISSNPCNFDHATLFEMVQRLTLDHRLNDSYSCLGWFSPGQVFVLDEYCARYGVRGCHRHLCYLADLLERAENGSMVDPTLLHYSFAFCASHVHGNRPDGIGTVTVEEKERFEEIKERLHVLLENQITHFRYCFPFGRPEGALKATLSLLERVLMKDIVTPVPQEDVKNVIRNCLEQAALVNYTRLSEYAKIEGKKREMYEHPVFCLASQVMDLTIQNVGRLITPAKKLEDTIRLAELVIEVLQQNEEHHAEGKEAFAWWSDLMVEHAETFLSLFAVDMDAALEVQPPDSWESFPLFQLINDFLRSDYNLCNGKFHKHLQDLFAPLVVRYVDLMESSIAQSIHRGFERESWEPVKSLTSNLPNVNLPNVNLPKVPVTLPVNLPQMPSFSAPSWMAAIYDSDNGSGTSEDLFWKLDALQTFIRDLHWPEEEFGNHLDQRLKLMASDMIESCVKRTRIAFEVKLQKTSRSTDFRVPQSICTMFNVMVDAKAQSMKLCSMEMGQEHQYHSKIDELIEETVKEMITLLVAKFVTILEGVLSKLSRYDEGTLFSSFLSFTVKAASKYVDVPKPGMDVADAYVTFVRHSQDVLRDKVNEEIYIERLFDKRLDGNSSVMYLRIFEQWYTSTVNVICTWLTDRMDLQLHIYQLKTLIRIVKKTYRDFRLQGVLDSTLNTKTYDTIRNRLTVEEATASVSEGGGLQGITMKDSDEEDEDDD</sequence>
<feature type="compositionally biased region" description="Acidic residues" evidence="12">
    <location>
        <begin position="1"/>
        <end position="19"/>
    </location>
</feature>
<dbReference type="GO" id="GO:0098793">
    <property type="term" value="C:presynapse"/>
    <property type="evidence" value="ECO:0007669"/>
    <property type="project" value="GOC"/>
</dbReference>
<feature type="domain" description="C2" evidence="14">
    <location>
        <begin position="348"/>
        <end position="463"/>
    </location>
</feature>
<dbReference type="SMART" id="SM00233">
    <property type="entry name" value="PH"/>
    <property type="match status" value="1"/>
</dbReference>
<keyword evidence="16" id="KW-1185">Reference proteome</keyword>
<dbReference type="Proteomes" id="UP000186698">
    <property type="component" value="Chromosome 4S"/>
</dbReference>
<feature type="region of interest" description="Disordered" evidence="12">
    <location>
        <begin position="1327"/>
        <end position="1351"/>
    </location>
</feature>
<comment type="subcellular location">
    <subcellularLocation>
        <location evidence="1">Cytoplasmic vesicle membrane</location>
    </subcellularLocation>
    <subcellularLocation>
        <location evidence="11">Synapse</location>
    </subcellularLocation>
</comment>
<dbReference type="PROSITE" id="PS51258">
    <property type="entry name" value="MHD1"/>
    <property type="match status" value="1"/>
</dbReference>
<dbReference type="PROSITE" id="PS50004">
    <property type="entry name" value="C2"/>
    <property type="match status" value="1"/>
</dbReference>
<feature type="compositionally biased region" description="Basic and acidic residues" evidence="12">
    <location>
        <begin position="65"/>
        <end position="78"/>
    </location>
</feature>
<dbReference type="CTD" id="108715931"/>
<organism evidence="16 17">
    <name type="scientific">Xenopus laevis</name>
    <name type="common">African clawed frog</name>
    <dbReference type="NCBI Taxonomy" id="8355"/>
    <lineage>
        <taxon>Eukaryota</taxon>
        <taxon>Metazoa</taxon>
        <taxon>Chordata</taxon>
        <taxon>Craniata</taxon>
        <taxon>Vertebrata</taxon>
        <taxon>Euteleostomi</taxon>
        <taxon>Amphibia</taxon>
        <taxon>Batrachia</taxon>
        <taxon>Anura</taxon>
        <taxon>Pipoidea</taxon>
        <taxon>Pipidae</taxon>
        <taxon>Xenopodinae</taxon>
        <taxon>Xenopus</taxon>
        <taxon>Xenopus</taxon>
    </lineage>
</organism>
<dbReference type="GO" id="GO:0046872">
    <property type="term" value="F:metal ion binding"/>
    <property type="evidence" value="ECO:0007669"/>
    <property type="project" value="UniProtKB-KW"/>
</dbReference>
<evidence type="ECO:0000256" key="12">
    <source>
        <dbReference type="SAM" id="MobiDB-lite"/>
    </source>
</evidence>
<evidence type="ECO:0000313" key="16">
    <source>
        <dbReference type="Proteomes" id="UP000186698"/>
    </source>
</evidence>
<evidence type="ECO:0000256" key="1">
    <source>
        <dbReference type="ARBA" id="ARBA00004156"/>
    </source>
</evidence>
<dbReference type="GO" id="GO:0030659">
    <property type="term" value="C:cytoplasmic vesicle membrane"/>
    <property type="evidence" value="ECO:0007669"/>
    <property type="project" value="UniProtKB-SubCell"/>
</dbReference>
<name>A0A8J1KK88_XENLA</name>
<dbReference type="Pfam" id="PF25341">
    <property type="entry name" value="C2_CAPS"/>
    <property type="match status" value="1"/>
</dbReference>
<dbReference type="PANTHER" id="PTHR12166">
    <property type="entry name" value="CALCIUM-DEPENDENT SECRETION ACTIVATOR"/>
    <property type="match status" value="1"/>
</dbReference>
<evidence type="ECO:0000256" key="11">
    <source>
        <dbReference type="ARBA" id="ARBA00034103"/>
    </source>
</evidence>
<feature type="domain" description="PH" evidence="13">
    <location>
        <begin position="489"/>
        <end position="592"/>
    </location>
</feature>
<dbReference type="SUPFAM" id="SSF50729">
    <property type="entry name" value="PH domain-like"/>
    <property type="match status" value="1"/>
</dbReference>
<dbReference type="FunFam" id="2.30.29.30:FF:000007">
    <property type="entry name" value="Calcium-dependent secretion activator 2 isoform B"/>
    <property type="match status" value="1"/>
</dbReference>
<dbReference type="PROSITE" id="PS50003">
    <property type="entry name" value="PH_DOMAIN"/>
    <property type="match status" value="1"/>
</dbReference>
<accession>A0A8J1KK88</accession>
<evidence type="ECO:0000256" key="3">
    <source>
        <dbReference type="ARBA" id="ARBA00022483"/>
    </source>
</evidence>
<feature type="domain" description="MHD1" evidence="15">
    <location>
        <begin position="916"/>
        <end position="1093"/>
    </location>
</feature>
<dbReference type="Gene3D" id="2.30.29.30">
    <property type="entry name" value="Pleckstrin-homology domain (PH domain)/Phosphotyrosine-binding domain (PTB)"/>
    <property type="match status" value="1"/>
</dbReference>
<keyword evidence="9" id="KW-0472">Membrane</keyword>
<dbReference type="GeneID" id="108715931"/>
<dbReference type="GO" id="GO:0098978">
    <property type="term" value="C:glutamatergic synapse"/>
    <property type="evidence" value="ECO:0007669"/>
    <property type="project" value="TreeGrafter"/>
</dbReference>
<dbReference type="GO" id="GO:1990504">
    <property type="term" value="P:dense core granule exocytosis"/>
    <property type="evidence" value="ECO:0007669"/>
    <property type="project" value="InterPro"/>
</dbReference>
<feature type="compositionally biased region" description="Low complexity" evidence="12">
    <location>
        <begin position="38"/>
        <end position="64"/>
    </location>
</feature>
<protein>
    <submittedName>
        <fullName evidence="17">Calcium-dependent secretion activator 1-like isoform X4</fullName>
    </submittedName>
</protein>
<keyword evidence="5" id="KW-0106">Calcium</keyword>
<dbReference type="GO" id="GO:0045921">
    <property type="term" value="P:positive regulation of exocytosis"/>
    <property type="evidence" value="ECO:0007669"/>
    <property type="project" value="TreeGrafter"/>
</dbReference>
<dbReference type="SMART" id="SM01145">
    <property type="entry name" value="DUF1041"/>
    <property type="match status" value="1"/>
</dbReference>
<evidence type="ECO:0000256" key="5">
    <source>
        <dbReference type="ARBA" id="ARBA00022837"/>
    </source>
</evidence>
<keyword evidence="10" id="KW-0968">Cytoplasmic vesicle</keyword>
<evidence type="ECO:0000256" key="2">
    <source>
        <dbReference type="ARBA" id="ARBA00022448"/>
    </source>
</evidence>
<dbReference type="InterPro" id="IPR033227">
    <property type="entry name" value="CAPS"/>
</dbReference>
<evidence type="ECO:0000259" key="15">
    <source>
        <dbReference type="PROSITE" id="PS51258"/>
    </source>
</evidence>
<evidence type="ECO:0000259" key="13">
    <source>
        <dbReference type="PROSITE" id="PS50003"/>
    </source>
</evidence>
<dbReference type="GO" id="GO:0008289">
    <property type="term" value="F:lipid binding"/>
    <property type="evidence" value="ECO:0007669"/>
    <property type="project" value="UniProtKB-KW"/>
</dbReference>
<dbReference type="InterPro" id="IPR014770">
    <property type="entry name" value="Munc13_1"/>
</dbReference>
<evidence type="ECO:0000259" key="14">
    <source>
        <dbReference type="PROSITE" id="PS50004"/>
    </source>
</evidence>
<feature type="compositionally biased region" description="Polar residues" evidence="12">
    <location>
        <begin position="24"/>
        <end position="37"/>
    </location>
</feature>
<evidence type="ECO:0000256" key="7">
    <source>
        <dbReference type="ARBA" id="ARBA00023018"/>
    </source>
</evidence>
<dbReference type="GO" id="GO:0016079">
    <property type="term" value="P:synaptic vesicle exocytosis"/>
    <property type="evidence" value="ECO:0007669"/>
    <property type="project" value="InterPro"/>
</dbReference>
<evidence type="ECO:0000256" key="8">
    <source>
        <dbReference type="ARBA" id="ARBA00023121"/>
    </source>
</evidence>
<gene>
    <name evidence="17" type="primary">LOC108715931</name>
</gene>
<keyword evidence="4" id="KW-0479">Metal-binding</keyword>
<dbReference type="InterPro" id="IPR057457">
    <property type="entry name" value="CAPS_C2"/>
</dbReference>
<reference evidence="17" key="1">
    <citation type="submission" date="2025-08" db="UniProtKB">
        <authorList>
            <consortium name="RefSeq"/>
        </authorList>
    </citation>
    <scope>IDENTIFICATION</scope>
    <source>
        <strain evidence="17">J_2021</strain>
        <tissue evidence="17">Erythrocytes</tissue>
    </source>
</reference>
<dbReference type="GO" id="GO:0015031">
    <property type="term" value="P:protein transport"/>
    <property type="evidence" value="ECO:0007669"/>
    <property type="project" value="UniProtKB-KW"/>
</dbReference>
<dbReference type="PANTHER" id="PTHR12166:SF6">
    <property type="entry name" value="CALCIUM-DEPENDENT SECRETION ACTIVATOR 1"/>
    <property type="match status" value="1"/>
</dbReference>
<evidence type="ECO:0000256" key="4">
    <source>
        <dbReference type="ARBA" id="ARBA00022723"/>
    </source>
</evidence>
<dbReference type="Pfam" id="PF06292">
    <property type="entry name" value="MUN"/>
    <property type="match status" value="2"/>
</dbReference>
<evidence type="ECO:0000256" key="6">
    <source>
        <dbReference type="ARBA" id="ARBA00022927"/>
    </source>
</evidence>
<dbReference type="InterPro" id="IPR010439">
    <property type="entry name" value="MUN_dom"/>
</dbReference>
<keyword evidence="7" id="KW-0770">Synapse</keyword>
<feature type="region of interest" description="Disordered" evidence="12">
    <location>
        <begin position="1"/>
        <end position="78"/>
    </location>
</feature>
<keyword evidence="6" id="KW-0653">Protein transport</keyword>
<dbReference type="CDD" id="cd01234">
    <property type="entry name" value="PH_CADPS"/>
    <property type="match status" value="1"/>
</dbReference>
<evidence type="ECO:0000256" key="10">
    <source>
        <dbReference type="ARBA" id="ARBA00023329"/>
    </source>
</evidence>
<dbReference type="RefSeq" id="XP_041417732.1">
    <property type="nucleotide sequence ID" value="XM_041561798.1"/>
</dbReference>
<dbReference type="InterPro" id="IPR001849">
    <property type="entry name" value="PH_domain"/>
</dbReference>
<keyword evidence="8" id="KW-0446">Lipid-binding</keyword>